<dbReference type="PANTHER" id="PTHR43479">
    <property type="entry name" value="ACREF/ENVCD OPERON REPRESSOR-RELATED"/>
    <property type="match status" value="1"/>
</dbReference>
<reference evidence="4 5" key="1">
    <citation type="submission" date="2019-03" db="EMBL/GenBank/DDBJ databases">
        <title>Genomic Encyclopedia of Type Strains, Phase IV (KMG-IV): sequencing the most valuable type-strain genomes for metagenomic binning, comparative biology and taxonomic classification.</title>
        <authorList>
            <person name="Goeker M."/>
        </authorList>
    </citation>
    <scope>NUCLEOTIDE SEQUENCE [LARGE SCALE GENOMIC DNA]</scope>
    <source>
        <strain evidence="4 5">DSM 100556</strain>
    </source>
</reference>
<dbReference type="InterPro" id="IPR001647">
    <property type="entry name" value="HTH_TetR"/>
</dbReference>
<dbReference type="Pfam" id="PF00440">
    <property type="entry name" value="TetR_N"/>
    <property type="match status" value="1"/>
</dbReference>
<proteinExistence type="predicted"/>
<dbReference type="RefSeq" id="WP_031392013.1">
    <property type="nucleotide sequence ID" value="NZ_JPNB01000002.1"/>
</dbReference>
<feature type="domain" description="HTH tetR-type" evidence="3">
    <location>
        <begin position="9"/>
        <end position="69"/>
    </location>
</feature>
<dbReference type="SUPFAM" id="SSF46689">
    <property type="entry name" value="Homeodomain-like"/>
    <property type="match status" value="1"/>
</dbReference>
<dbReference type="AlphaFoldDB" id="A0A4R1QQG0"/>
<feature type="DNA-binding region" description="H-T-H motif" evidence="2">
    <location>
        <begin position="32"/>
        <end position="51"/>
    </location>
</feature>
<accession>A0A4R1QQG0</accession>
<dbReference type="InterPro" id="IPR050624">
    <property type="entry name" value="HTH-type_Tx_Regulator"/>
</dbReference>
<evidence type="ECO:0000313" key="4">
    <source>
        <dbReference type="EMBL" id="TCL55191.1"/>
    </source>
</evidence>
<keyword evidence="1 2" id="KW-0238">DNA-binding</keyword>
<dbReference type="Proteomes" id="UP000295718">
    <property type="component" value="Unassembled WGS sequence"/>
</dbReference>
<dbReference type="PRINTS" id="PR00455">
    <property type="entry name" value="HTHTETR"/>
</dbReference>
<dbReference type="GO" id="GO:0003677">
    <property type="term" value="F:DNA binding"/>
    <property type="evidence" value="ECO:0007669"/>
    <property type="project" value="UniProtKB-UniRule"/>
</dbReference>
<dbReference type="EMBL" id="SLUO01000016">
    <property type="protein sequence ID" value="TCL55191.1"/>
    <property type="molecule type" value="Genomic_DNA"/>
</dbReference>
<gene>
    <name evidence="4" type="ORF">EDD76_11631</name>
</gene>
<dbReference type="PANTHER" id="PTHR43479:SF21">
    <property type="entry name" value="TRANSCRIPTIONAL REGULATOR, TETR FAMILY"/>
    <property type="match status" value="1"/>
</dbReference>
<sequence length="192" mass="21712">MSKYEIRTQKKKDAIIKASLELFRTKGYTNTSINEIAACAEVSAVSIYNYFQNKENLVKECASALLGEVQEMVSSLLYEEMSFKDRLLRAVTLCAEKPHELLAENFSQEALEDKVFVELLGREMSKIRLDVISVFIESGKSEGVINPSIATDTILHFLLAASQVQAAWKTQEEYKANSRELYHLILYGMIGQ</sequence>
<comment type="caution">
    <text evidence="4">The sequence shown here is derived from an EMBL/GenBank/DDBJ whole genome shotgun (WGS) entry which is preliminary data.</text>
</comment>
<dbReference type="Gene3D" id="1.10.357.10">
    <property type="entry name" value="Tetracycline Repressor, domain 2"/>
    <property type="match status" value="1"/>
</dbReference>
<dbReference type="InterPro" id="IPR009057">
    <property type="entry name" value="Homeodomain-like_sf"/>
</dbReference>
<evidence type="ECO:0000256" key="1">
    <source>
        <dbReference type="ARBA" id="ARBA00023125"/>
    </source>
</evidence>
<dbReference type="PROSITE" id="PS50977">
    <property type="entry name" value="HTH_TETR_2"/>
    <property type="match status" value="1"/>
</dbReference>
<dbReference type="STRING" id="1469948.GCA_000732725_03385"/>
<keyword evidence="5" id="KW-1185">Reference proteome</keyword>
<protein>
    <submittedName>
        <fullName evidence="4">TetR family transcriptional regulator</fullName>
    </submittedName>
</protein>
<evidence type="ECO:0000313" key="5">
    <source>
        <dbReference type="Proteomes" id="UP000295718"/>
    </source>
</evidence>
<organism evidence="4 5">
    <name type="scientific">Kineothrix alysoides</name>
    <dbReference type="NCBI Taxonomy" id="1469948"/>
    <lineage>
        <taxon>Bacteria</taxon>
        <taxon>Bacillati</taxon>
        <taxon>Bacillota</taxon>
        <taxon>Clostridia</taxon>
        <taxon>Lachnospirales</taxon>
        <taxon>Lachnospiraceae</taxon>
        <taxon>Kineothrix</taxon>
    </lineage>
</organism>
<name>A0A4R1QQG0_9FIRM</name>
<evidence type="ECO:0000259" key="3">
    <source>
        <dbReference type="PROSITE" id="PS50977"/>
    </source>
</evidence>
<evidence type="ECO:0000256" key="2">
    <source>
        <dbReference type="PROSITE-ProRule" id="PRU00335"/>
    </source>
</evidence>